<organism evidence="2">
    <name type="scientific">Anopheles darlingi</name>
    <name type="common">Mosquito</name>
    <dbReference type="NCBI Taxonomy" id="43151"/>
    <lineage>
        <taxon>Eukaryota</taxon>
        <taxon>Metazoa</taxon>
        <taxon>Ecdysozoa</taxon>
        <taxon>Arthropoda</taxon>
        <taxon>Hexapoda</taxon>
        <taxon>Insecta</taxon>
        <taxon>Pterygota</taxon>
        <taxon>Neoptera</taxon>
        <taxon>Endopterygota</taxon>
        <taxon>Diptera</taxon>
        <taxon>Nematocera</taxon>
        <taxon>Culicoidea</taxon>
        <taxon>Culicidae</taxon>
        <taxon>Anophelinae</taxon>
        <taxon>Anopheles</taxon>
    </lineage>
</organism>
<evidence type="ECO:0000313" key="2">
    <source>
        <dbReference type="EMBL" id="MBW72896.1"/>
    </source>
</evidence>
<dbReference type="AlphaFoldDB" id="A0A2M4D5T6"/>
<feature type="compositionally biased region" description="Low complexity" evidence="1">
    <location>
        <begin position="21"/>
        <end position="45"/>
    </location>
</feature>
<dbReference type="EMBL" id="GGFL01008718">
    <property type="protein sequence ID" value="MBW72896.1"/>
    <property type="molecule type" value="Transcribed_RNA"/>
</dbReference>
<proteinExistence type="predicted"/>
<name>A0A2M4D5T6_ANODA</name>
<feature type="region of interest" description="Disordered" evidence="1">
    <location>
        <begin position="21"/>
        <end position="78"/>
    </location>
</feature>
<sequence>MQPKKAASSAISAGASSLMMSALLPPSSSRTRPNRRCTSTPTSRPIAVLPVNESNRTRSSDARRRPTSVPPWQSVTTGGSLFRRNTSATMRVVATLTSGVLGAPFHSTESPTVRAIAAFQPNTAHGKLKAEMIPTSPSGFHFSRIVWPARSDGSIWPAYIRDSPTA</sequence>
<feature type="compositionally biased region" description="Basic and acidic residues" evidence="1">
    <location>
        <begin position="55"/>
        <end position="64"/>
    </location>
</feature>
<reference evidence="2" key="1">
    <citation type="submission" date="2018-01" db="EMBL/GenBank/DDBJ databases">
        <title>An insight into the sialome of Amazonian anophelines.</title>
        <authorList>
            <person name="Ribeiro J.M."/>
            <person name="Scarpassa V."/>
            <person name="Calvo E."/>
        </authorList>
    </citation>
    <scope>NUCLEOTIDE SEQUENCE</scope>
</reference>
<evidence type="ECO:0000256" key="1">
    <source>
        <dbReference type="SAM" id="MobiDB-lite"/>
    </source>
</evidence>
<accession>A0A2M4D5T6</accession>
<protein>
    <submittedName>
        <fullName evidence="2">Putative secreted protein</fullName>
    </submittedName>
</protein>